<sequence length="298" mass="33274">MFNGGNIMCGNDVPFEPAFAGILSGFGSASVCHAEFLEILKISTIEALVCDIHAILHLWTLHGICSLDICAGISCALDFNVTLHFLEQYNETFLPLHNLTHTATKLVRALDIKVIQYCTALNDTATTHLCQMNLLEPSEPLWAYYGWALIYEWVTGVRKVVQFQGDSGSITSITMTPDPTKIARKFCCYILWLYITCNMDSCICLLIVGNVWAGRTFLIIRSITAMRVLNTAPLNLVLDGHTSYIASPLLLWYKTIIASSEVTWYVYVLNDVLSIISKQYTIAYASKSSLSTWLFITI</sequence>
<evidence type="ECO:0000313" key="3">
    <source>
        <dbReference type="Proteomes" id="UP000243217"/>
    </source>
</evidence>
<organism evidence="2 3">
    <name type="scientific">Thraustotheca clavata</name>
    <dbReference type="NCBI Taxonomy" id="74557"/>
    <lineage>
        <taxon>Eukaryota</taxon>
        <taxon>Sar</taxon>
        <taxon>Stramenopiles</taxon>
        <taxon>Oomycota</taxon>
        <taxon>Saprolegniomycetes</taxon>
        <taxon>Saprolegniales</taxon>
        <taxon>Achlyaceae</taxon>
        <taxon>Thraustotheca</taxon>
    </lineage>
</organism>
<dbReference type="STRING" id="74557.A0A1V9Y807"/>
<accession>A0A1V9Y807</accession>
<dbReference type="Proteomes" id="UP000243217">
    <property type="component" value="Unassembled WGS sequence"/>
</dbReference>
<keyword evidence="1" id="KW-0472">Membrane</keyword>
<keyword evidence="1" id="KW-1133">Transmembrane helix</keyword>
<reference evidence="2 3" key="1">
    <citation type="journal article" date="2014" name="Genome Biol. Evol.">
        <title>The secreted proteins of Achlya hypogyna and Thraustotheca clavata identify the ancestral oomycete secretome and reveal gene acquisitions by horizontal gene transfer.</title>
        <authorList>
            <person name="Misner I."/>
            <person name="Blouin N."/>
            <person name="Leonard G."/>
            <person name="Richards T.A."/>
            <person name="Lane C.E."/>
        </authorList>
    </citation>
    <scope>NUCLEOTIDE SEQUENCE [LARGE SCALE GENOMIC DNA]</scope>
    <source>
        <strain evidence="2 3">ATCC 34112</strain>
    </source>
</reference>
<protein>
    <submittedName>
        <fullName evidence="2">Uncharacterized protein</fullName>
    </submittedName>
</protein>
<name>A0A1V9Y807_9STRA</name>
<dbReference type="EMBL" id="JNBS01004882">
    <property type="protein sequence ID" value="OQR81865.1"/>
    <property type="molecule type" value="Genomic_DNA"/>
</dbReference>
<comment type="caution">
    <text evidence="2">The sequence shown here is derived from an EMBL/GenBank/DDBJ whole genome shotgun (WGS) entry which is preliminary data.</text>
</comment>
<proteinExistence type="predicted"/>
<keyword evidence="1" id="KW-0812">Transmembrane</keyword>
<gene>
    <name evidence="2" type="ORF">THRCLA_11342</name>
</gene>
<dbReference type="AlphaFoldDB" id="A0A1V9Y807"/>
<feature type="transmembrane region" description="Helical" evidence="1">
    <location>
        <begin position="189"/>
        <end position="213"/>
    </location>
</feature>
<evidence type="ECO:0000313" key="2">
    <source>
        <dbReference type="EMBL" id="OQR81865.1"/>
    </source>
</evidence>
<evidence type="ECO:0000256" key="1">
    <source>
        <dbReference type="SAM" id="Phobius"/>
    </source>
</evidence>
<keyword evidence="3" id="KW-1185">Reference proteome</keyword>